<evidence type="ECO:0000256" key="5">
    <source>
        <dbReference type="ARBA" id="ARBA00023274"/>
    </source>
</evidence>
<dbReference type="Pfam" id="PF00366">
    <property type="entry name" value="Ribosomal_S17"/>
    <property type="match status" value="1"/>
</dbReference>
<keyword evidence="3 6" id="KW-0694">RNA-binding</keyword>
<evidence type="ECO:0000256" key="7">
    <source>
        <dbReference type="RuleBase" id="RU003872"/>
    </source>
</evidence>
<dbReference type="Gene3D" id="2.40.50.140">
    <property type="entry name" value="Nucleic acid-binding proteins"/>
    <property type="match status" value="1"/>
</dbReference>
<evidence type="ECO:0000256" key="2">
    <source>
        <dbReference type="ARBA" id="ARBA00022730"/>
    </source>
</evidence>
<dbReference type="FunFam" id="2.40.50.140:FF:000123">
    <property type="entry name" value="30S ribosomal protein S17"/>
    <property type="match status" value="1"/>
</dbReference>
<dbReference type="GO" id="GO:0006412">
    <property type="term" value="P:translation"/>
    <property type="evidence" value="ECO:0007669"/>
    <property type="project" value="UniProtKB-UniRule"/>
</dbReference>
<accession>A0A2S8AGH2</accession>
<dbReference type="NCBIfam" id="NF004123">
    <property type="entry name" value="PRK05610.1"/>
    <property type="match status" value="1"/>
</dbReference>
<dbReference type="GO" id="GO:0019843">
    <property type="term" value="F:rRNA binding"/>
    <property type="evidence" value="ECO:0007669"/>
    <property type="project" value="UniProtKB-UniRule"/>
</dbReference>
<dbReference type="InterPro" id="IPR000266">
    <property type="entry name" value="Ribosomal_uS17"/>
</dbReference>
<dbReference type="InterPro" id="IPR019979">
    <property type="entry name" value="Ribosomal_uS17_CS"/>
</dbReference>
<dbReference type="AlphaFoldDB" id="A0A2S8AGH2"/>
<protein>
    <recommendedName>
        <fullName evidence="6">Small ribosomal subunit protein uS17</fullName>
    </recommendedName>
</protein>
<comment type="similarity">
    <text evidence="1 6 7">Belongs to the universal ribosomal protein uS17 family.</text>
</comment>
<dbReference type="OrthoDB" id="9811714at2"/>
<dbReference type="PANTHER" id="PTHR10744:SF1">
    <property type="entry name" value="SMALL RIBOSOMAL SUBUNIT PROTEIN US17M"/>
    <property type="match status" value="1"/>
</dbReference>
<dbReference type="InterPro" id="IPR012340">
    <property type="entry name" value="NA-bd_OB-fold"/>
</dbReference>
<sequence>MERNLRKERIGVVSSNKMNKTIVVSEVSRIKHPMYGKFIMKTKKYTAHDEKNECNEGDTVRIMETRPLSKNKRWRLIEILERAK</sequence>
<comment type="caution">
    <text evidence="8">The sequence shown here is derived from an EMBL/GenBank/DDBJ whole genome shotgun (WGS) entry which is preliminary data.</text>
</comment>
<dbReference type="CDD" id="cd00364">
    <property type="entry name" value="Ribosomal_uS17"/>
    <property type="match status" value="1"/>
</dbReference>
<organism evidence="8 9">
    <name type="scientific">Apibacter adventoris</name>
    <dbReference type="NCBI Taxonomy" id="1679466"/>
    <lineage>
        <taxon>Bacteria</taxon>
        <taxon>Pseudomonadati</taxon>
        <taxon>Bacteroidota</taxon>
        <taxon>Flavobacteriia</taxon>
        <taxon>Flavobacteriales</taxon>
        <taxon>Weeksellaceae</taxon>
        <taxon>Apibacter</taxon>
    </lineage>
</organism>
<keyword evidence="2 6" id="KW-0699">rRNA-binding</keyword>
<comment type="subunit">
    <text evidence="6">Part of the 30S ribosomal subunit.</text>
</comment>
<dbReference type="RefSeq" id="WP_105193862.1">
    <property type="nucleotide sequence ID" value="NZ_PSZM01000001.1"/>
</dbReference>
<dbReference type="Proteomes" id="UP000238042">
    <property type="component" value="Unassembled WGS sequence"/>
</dbReference>
<evidence type="ECO:0000313" key="9">
    <source>
        <dbReference type="Proteomes" id="UP000238042"/>
    </source>
</evidence>
<dbReference type="GO" id="GO:0022627">
    <property type="term" value="C:cytosolic small ribosomal subunit"/>
    <property type="evidence" value="ECO:0007669"/>
    <property type="project" value="UniProtKB-UniRule"/>
</dbReference>
<dbReference type="PROSITE" id="PS00056">
    <property type="entry name" value="RIBOSOMAL_S17"/>
    <property type="match status" value="1"/>
</dbReference>
<proteinExistence type="inferred from homology"/>
<reference evidence="8 9" key="1">
    <citation type="submission" date="2018-02" db="EMBL/GenBank/DDBJ databases">
        <title>Genome sequences of Apibacter spp., gut symbionts of Asian honey bees.</title>
        <authorList>
            <person name="Kwong W.K."/>
            <person name="Steele M.I."/>
            <person name="Moran N.A."/>
        </authorList>
    </citation>
    <scope>NUCLEOTIDE SEQUENCE [LARGE SCALE GENOMIC DNA]</scope>
    <source>
        <strain evidence="9">wkB301</strain>
    </source>
</reference>
<keyword evidence="4 6" id="KW-0689">Ribosomal protein</keyword>
<dbReference type="PRINTS" id="PR00973">
    <property type="entry name" value="RIBOSOMALS17"/>
</dbReference>
<dbReference type="SUPFAM" id="SSF50249">
    <property type="entry name" value="Nucleic acid-binding proteins"/>
    <property type="match status" value="1"/>
</dbReference>
<dbReference type="InterPro" id="IPR019984">
    <property type="entry name" value="Ribosomal_uS17_bact/chlr"/>
</dbReference>
<keyword evidence="5 6" id="KW-0687">Ribonucleoprotein</keyword>
<gene>
    <name evidence="6" type="primary">rpsQ</name>
    <name evidence="8" type="ORF">C4S77_00725</name>
</gene>
<evidence type="ECO:0000256" key="3">
    <source>
        <dbReference type="ARBA" id="ARBA00022884"/>
    </source>
</evidence>
<dbReference type="EMBL" id="PSZM01000001">
    <property type="protein sequence ID" value="PQL95356.1"/>
    <property type="molecule type" value="Genomic_DNA"/>
</dbReference>
<name>A0A2S8AGH2_9FLAO</name>
<dbReference type="HAMAP" id="MF_01345_B">
    <property type="entry name" value="Ribosomal_uS17_B"/>
    <property type="match status" value="1"/>
</dbReference>
<evidence type="ECO:0000256" key="4">
    <source>
        <dbReference type="ARBA" id="ARBA00022980"/>
    </source>
</evidence>
<keyword evidence="9" id="KW-1185">Reference proteome</keyword>
<dbReference type="NCBIfam" id="TIGR03635">
    <property type="entry name" value="uS17_bact"/>
    <property type="match status" value="1"/>
</dbReference>
<evidence type="ECO:0000313" key="8">
    <source>
        <dbReference type="EMBL" id="PQL95356.1"/>
    </source>
</evidence>
<dbReference type="PANTHER" id="PTHR10744">
    <property type="entry name" value="40S RIBOSOMAL PROTEIN S11 FAMILY MEMBER"/>
    <property type="match status" value="1"/>
</dbReference>
<dbReference type="GO" id="GO:0003735">
    <property type="term" value="F:structural constituent of ribosome"/>
    <property type="evidence" value="ECO:0007669"/>
    <property type="project" value="UniProtKB-UniRule"/>
</dbReference>
<evidence type="ECO:0000256" key="1">
    <source>
        <dbReference type="ARBA" id="ARBA00010254"/>
    </source>
</evidence>
<comment type="function">
    <text evidence="6">One of the primary rRNA binding proteins, it binds specifically to the 5'-end of 16S ribosomal RNA.</text>
</comment>
<evidence type="ECO:0000256" key="6">
    <source>
        <dbReference type="HAMAP-Rule" id="MF_01345"/>
    </source>
</evidence>